<dbReference type="EMBL" id="HACA01027377">
    <property type="protein sequence ID" value="CDW44738.1"/>
    <property type="molecule type" value="Transcribed_RNA"/>
</dbReference>
<proteinExistence type="predicted"/>
<sequence length="139" mass="16095">MLNKFSCELLFILFFHFHLLVQILFILNLFRIKRCIECLLRKVINVSIGPLFETLKEFFFNMAVDTCSNECLVLTTLLSSLNFPLKWNNLFGATQFEFSHADEILRDFDEALLAFVLDKGGPIHKILVELIHGFLQIPG</sequence>
<feature type="transmembrane region" description="Helical" evidence="1">
    <location>
        <begin position="12"/>
        <end position="32"/>
    </location>
</feature>
<dbReference type="AlphaFoldDB" id="A0A0K2V2H3"/>
<name>A0A0K2V2H3_LEPSM</name>
<keyword evidence="1" id="KW-0472">Membrane</keyword>
<keyword evidence="1" id="KW-0812">Transmembrane</keyword>
<evidence type="ECO:0000256" key="1">
    <source>
        <dbReference type="SAM" id="Phobius"/>
    </source>
</evidence>
<evidence type="ECO:0000313" key="2">
    <source>
        <dbReference type="EMBL" id="CDW44738.1"/>
    </source>
</evidence>
<accession>A0A0K2V2H3</accession>
<keyword evidence="1" id="KW-1133">Transmembrane helix</keyword>
<protein>
    <submittedName>
        <fullName evidence="2">Uncharacterized protein</fullName>
    </submittedName>
</protein>
<organism evidence="2">
    <name type="scientific">Lepeophtheirus salmonis</name>
    <name type="common">Salmon louse</name>
    <name type="synonym">Caligus salmonis</name>
    <dbReference type="NCBI Taxonomy" id="72036"/>
    <lineage>
        <taxon>Eukaryota</taxon>
        <taxon>Metazoa</taxon>
        <taxon>Ecdysozoa</taxon>
        <taxon>Arthropoda</taxon>
        <taxon>Crustacea</taxon>
        <taxon>Multicrustacea</taxon>
        <taxon>Hexanauplia</taxon>
        <taxon>Copepoda</taxon>
        <taxon>Siphonostomatoida</taxon>
        <taxon>Caligidae</taxon>
        <taxon>Lepeophtheirus</taxon>
    </lineage>
</organism>
<reference evidence="2" key="1">
    <citation type="submission" date="2014-05" db="EMBL/GenBank/DDBJ databases">
        <authorList>
            <person name="Chronopoulou M."/>
        </authorList>
    </citation>
    <scope>NUCLEOTIDE SEQUENCE</scope>
    <source>
        <tissue evidence="2">Whole organism</tissue>
    </source>
</reference>